<name>A0A0C2CDW2_9BILA</name>
<gene>
    <name evidence="1" type="ORF">ANCDUO_21892</name>
</gene>
<organism evidence="1 2">
    <name type="scientific">Ancylostoma duodenale</name>
    <dbReference type="NCBI Taxonomy" id="51022"/>
    <lineage>
        <taxon>Eukaryota</taxon>
        <taxon>Metazoa</taxon>
        <taxon>Ecdysozoa</taxon>
        <taxon>Nematoda</taxon>
        <taxon>Chromadorea</taxon>
        <taxon>Rhabditida</taxon>
        <taxon>Rhabditina</taxon>
        <taxon>Rhabditomorpha</taxon>
        <taxon>Strongyloidea</taxon>
        <taxon>Ancylostomatidae</taxon>
        <taxon>Ancylostomatinae</taxon>
        <taxon>Ancylostoma</taxon>
    </lineage>
</organism>
<dbReference type="OrthoDB" id="1564555at2759"/>
<keyword evidence="2" id="KW-1185">Reference proteome</keyword>
<proteinExistence type="predicted"/>
<sequence length="65" mass="7307">MVGHVYSEVHWLKVDFDKWKDEDDSGAEDGMPFGGDGGFDLNSYMNQMGGGMLITMLWSTIMENL</sequence>
<reference evidence="1 2" key="1">
    <citation type="submission" date="2013-12" db="EMBL/GenBank/DDBJ databases">
        <title>Draft genome of the parsitic nematode Ancylostoma duodenale.</title>
        <authorList>
            <person name="Mitreva M."/>
        </authorList>
    </citation>
    <scope>NUCLEOTIDE SEQUENCE [LARGE SCALE GENOMIC DNA]</scope>
    <source>
        <strain evidence="1 2">Zhejiang</strain>
    </source>
</reference>
<dbReference type="AlphaFoldDB" id="A0A0C2CDW2"/>
<dbReference type="EMBL" id="KN763158">
    <property type="protein sequence ID" value="KIH48042.1"/>
    <property type="molecule type" value="Genomic_DNA"/>
</dbReference>
<evidence type="ECO:0000313" key="2">
    <source>
        <dbReference type="Proteomes" id="UP000054047"/>
    </source>
</evidence>
<accession>A0A0C2CDW2</accession>
<protein>
    <submittedName>
        <fullName evidence="1">Uncharacterized protein</fullName>
    </submittedName>
</protein>
<evidence type="ECO:0000313" key="1">
    <source>
        <dbReference type="EMBL" id="KIH48042.1"/>
    </source>
</evidence>
<dbReference type="Proteomes" id="UP000054047">
    <property type="component" value="Unassembled WGS sequence"/>
</dbReference>